<evidence type="ECO:0000313" key="3">
    <source>
        <dbReference type="EMBL" id="ONK68952.1"/>
    </source>
</evidence>
<dbReference type="GO" id="GO:0009451">
    <property type="term" value="P:RNA modification"/>
    <property type="evidence" value="ECO:0007669"/>
    <property type="project" value="InterPro"/>
</dbReference>
<sequence>MRNPPKFSKAKEYRRNPLAISQSHLHPYTSPLNSSEKPKYPFLYLLDYCTDPFSVKKIHTHRIVHGLTQILPFQTKLLSSYGSLGNTKYARLAFDRIPSPDLYSCKAMLKCYVMNGCFDKSIGFYWYMRECDVEYDNVVFSLLLKACIKLVDLDEGKKLHCLVVKVGNPDIFLLNVFVDMYAKCGDLDSSVGVFEEIPHPNVVSWASVITGCNQNYRPESGLLLFNRMRLVDIEPEEHIMGSLLTSCSMVESPHQGKWIHGFVLKTGMCMNAFVATSLLDMYIKCGEVTDSRAFFDELDDIDLVLWTAMIVGYTQKAIRGIGRREIISGKFPSNPLELLAVLYEP</sequence>
<dbReference type="InterPro" id="IPR046960">
    <property type="entry name" value="PPR_At4g14850-like_plant"/>
</dbReference>
<dbReference type="Pfam" id="PF01535">
    <property type="entry name" value="PPR"/>
    <property type="match status" value="3"/>
</dbReference>
<dbReference type="Gramene" id="ONK68952">
    <property type="protein sequence ID" value="ONK68952"/>
    <property type="gene ID" value="A4U43_C05F17750"/>
</dbReference>
<accession>A0A5P1ESG8</accession>
<evidence type="ECO:0008006" key="5">
    <source>
        <dbReference type="Google" id="ProtNLM"/>
    </source>
</evidence>
<dbReference type="AlphaFoldDB" id="A0A5P1ESG8"/>
<dbReference type="PROSITE" id="PS51375">
    <property type="entry name" value="PPR"/>
    <property type="match status" value="1"/>
</dbReference>
<evidence type="ECO:0000256" key="1">
    <source>
        <dbReference type="ARBA" id="ARBA00022737"/>
    </source>
</evidence>
<keyword evidence="4" id="KW-1185">Reference proteome</keyword>
<feature type="repeat" description="PPR" evidence="2">
    <location>
        <begin position="201"/>
        <end position="235"/>
    </location>
</feature>
<dbReference type="InterPro" id="IPR002885">
    <property type="entry name" value="PPR_rpt"/>
</dbReference>
<organism evidence="3 4">
    <name type="scientific">Asparagus officinalis</name>
    <name type="common">Garden asparagus</name>
    <dbReference type="NCBI Taxonomy" id="4686"/>
    <lineage>
        <taxon>Eukaryota</taxon>
        <taxon>Viridiplantae</taxon>
        <taxon>Streptophyta</taxon>
        <taxon>Embryophyta</taxon>
        <taxon>Tracheophyta</taxon>
        <taxon>Spermatophyta</taxon>
        <taxon>Magnoliopsida</taxon>
        <taxon>Liliopsida</taxon>
        <taxon>Asparagales</taxon>
        <taxon>Asparagaceae</taxon>
        <taxon>Asparagoideae</taxon>
        <taxon>Asparagus</taxon>
    </lineage>
</organism>
<evidence type="ECO:0000313" key="4">
    <source>
        <dbReference type="Proteomes" id="UP000243459"/>
    </source>
</evidence>
<dbReference type="GO" id="GO:0003723">
    <property type="term" value="F:RNA binding"/>
    <property type="evidence" value="ECO:0007669"/>
    <property type="project" value="InterPro"/>
</dbReference>
<proteinExistence type="predicted"/>
<keyword evidence="1" id="KW-0677">Repeat</keyword>
<dbReference type="OrthoDB" id="185373at2759"/>
<dbReference type="OMA" id="IHTHRIV"/>
<dbReference type="Gene3D" id="1.25.40.10">
    <property type="entry name" value="Tetratricopeptide repeat domain"/>
    <property type="match status" value="3"/>
</dbReference>
<gene>
    <name evidence="3" type="ORF">A4U43_C05F17750</name>
</gene>
<dbReference type="InterPro" id="IPR011990">
    <property type="entry name" value="TPR-like_helical_dom_sf"/>
</dbReference>
<name>A0A5P1ESG8_ASPOF</name>
<dbReference type="PANTHER" id="PTHR24015:SF548">
    <property type="entry name" value="OS08G0340900 PROTEIN"/>
    <property type="match status" value="1"/>
</dbReference>
<evidence type="ECO:0000256" key="2">
    <source>
        <dbReference type="PROSITE-ProRule" id="PRU00708"/>
    </source>
</evidence>
<protein>
    <recommendedName>
        <fullName evidence="5">Pentatricopeptide repeat-containing protein</fullName>
    </recommendedName>
</protein>
<dbReference type="Proteomes" id="UP000243459">
    <property type="component" value="Chromosome 5"/>
</dbReference>
<reference evidence="4" key="1">
    <citation type="journal article" date="2017" name="Nat. Commun.">
        <title>The asparagus genome sheds light on the origin and evolution of a young Y chromosome.</title>
        <authorList>
            <person name="Harkess A."/>
            <person name="Zhou J."/>
            <person name="Xu C."/>
            <person name="Bowers J.E."/>
            <person name="Van der Hulst R."/>
            <person name="Ayyampalayam S."/>
            <person name="Mercati F."/>
            <person name="Riccardi P."/>
            <person name="McKain M.R."/>
            <person name="Kakrana A."/>
            <person name="Tang H."/>
            <person name="Ray J."/>
            <person name="Groenendijk J."/>
            <person name="Arikit S."/>
            <person name="Mathioni S.M."/>
            <person name="Nakano M."/>
            <person name="Shan H."/>
            <person name="Telgmann-Rauber A."/>
            <person name="Kanno A."/>
            <person name="Yue Z."/>
            <person name="Chen H."/>
            <person name="Li W."/>
            <person name="Chen Y."/>
            <person name="Xu X."/>
            <person name="Zhang Y."/>
            <person name="Luo S."/>
            <person name="Chen H."/>
            <person name="Gao J."/>
            <person name="Mao Z."/>
            <person name="Pires J.C."/>
            <person name="Luo M."/>
            <person name="Kudrna D."/>
            <person name="Wing R.A."/>
            <person name="Meyers B.C."/>
            <person name="Yi K."/>
            <person name="Kong H."/>
            <person name="Lavrijsen P."/>
            <person name="Sunseri F."/>
            <person name="Falavigna A."/>
            <person name="Ye Y."/>
            <person name="Leebens-Mack J.H."/>
            <person name="Chen G."/>
        </authorList>
    </citation>
    <scope>NUCLEOTIDE SEQUENCE [LARGE SCALE GENOMIC DNA]</scope>
    <source>
        <strain evidence="4">cv. DH0086</strain>
    </source>
</reference>
<dbReference type="PANTHER" id="PTHR24015">
    <property type="entry name" value="OS07G0578800 PROTEIN-RELATED"/>
    <property type="match status" value="1"/>
</dbReference>
<dbReference type="EMBL" id="CM007385">
    <property type="protein sequence ID" value="ONK68952.1"/>
    <property type="molecule type" value="Genomic_DNA"/>
</dbReference>